<gene>
    <name evidence="1" type="ORF">QOZ95_004740</name>
</gene>
<sequence>MHVTTYSCDQQHRSTTNAGCRSSSLIGLELDDTQEQMLLSITRLHCRLGVEHGRASTTVERRRQIIEEIQSLKTMRDDLIAEWRNNSNS</sequence>
<evidence type="ECO:0000313" key="2">
    <source>
        <dbReference type="Proteomes" id="UP001242811"/>
    </source>
</evidence>
<name>A0ABU0L5N3_9BACL</name>
<dbReference type="EMBL" id="JAUSWA010000038">
    <property type="protein sequence ID" value="MDQ0496550.1"/>
    <property type="molecule type" value="Genomic_DNA"/>
</dbReference>
<dbReference type="RefSeq" id="WP_244315899.1">
    <property type="nucleotide sequence ID" value="NZ_CP045298.1"/>
</dbReference>
<reference evidence="1 2" key="1">
    <citation type="submission" date="2023-07" db="EMBL/GenBank/DDBJ databases">
        <title>Genomic Encyclopedia of Type Strains, Phase IV (KMG-IV): sequencing the most valuable type-strain genomes for metagenomic binning, comparative biology and taxonomic classification.</title>
        <authorList>
            <person name="Goeker M."/>
        </authorList>
    </citation>
    <scope>NUCLEOTIDE SEQUENCE [LARGE SCALE GENOMIC DNA]</scope>
    <source>
        <strain evidence="1 2">DSM 14914</strain>
    </source>
</reference>
<evidence type="ECO:0000313" key="1">
    <source>
        <dbReference type="EMBL" id="MDQ0496550.1"/>
    </source>
</evidence>
<keyword evidence="2" id="KW-1185">Reference proteome</keyword>
<proteinExistence type="predicted"/>
<comment type="caution">
    <text evidence="1">The sequence shown here is derived from an EMBL/GenBank/DDBJ whole genome shotgun (WGS) entry which is preliminary data.</text>
</comment>
<organism evidence="1 2">
    <name type="scientific">Paenibacillus brasilensis</name>
    <dbReference type="NCBI Taxonomy" id="128574"/>
    <lineage>
        <taxon>Bacteria</taxon>
        <taxon>Bacillati</taxon>
        <taxon>Bacillota</taxon>
        <taxon>Bacilli</taxon>
        <taxon>Bacillales</taxon>
        <taxon>Paenibacillaceae</taxon>
        <taxon>Paenibacillus</taxon>
    </lineage>
</organism>
<dbReference type="Proteomes" id="UP001242811">
    <property type="component" value="Unassembled WGS sequence"/>
</dbReference>
<accession>A0ABU0L5N3</accession>
<protein>
    <submittedName>
        <fullName evidence="1">Uncharacterized protein</fullName>
    </submittedName>
</protein>